<dbReference type="AlphaFoldDB" id="A0A8B8NNE8"/>
<keyword evidence="4" id="KW-0443">Lipid metabolism</keyword>
<keyword evidence="2" id="KW-0378">Hydrolase</keyword>
<dbReference type="GeneID" id="115736458"/>
<evidence type="ECO:0000313" key="6">
    <source>
        <dbReference type="Proteomes" id="UP000827889"/>
    </source>
</evidence>
<dbReference type="RefSeq" id="XP_030524035.2">
    <property type="nucleotide sequence ID" value="XM_030668175.2"/>
</dbReference>
<protein>
    <submittedName>
        <fullName evidence="7">GDSL esterase/lipase At4g16230-like</fullName>
    </submittedName>
</protein>
<evidence type="ECO:0000256" key="4">
    <source>
        <dbReference type="ARBA" id="ARBA00023098"/>
    </source>
</evidence>
<evidence type="ECO:0000256" key="5">
    <source>
        <dbReference type="SAM" id="SignalP"/>
    </source>
</evidence>
<dbReference type="PANTHER" id="PTHR45648:SF180">
    <property type="entry name" value="OS04G0561800 PROTEIN"/>
    <property type="match status" value="1"/>
</dbReference>
<dbReference type="KEGG" id="rarg:115736458"/>
<reference evidence="7" key="1">
    <citation type="submission" date="2025-08" db="UniProtKB">
        <authorList>
            <consortium name="RefSeq"/>
        </authorList>
    </citation>
    <scope>IDENTIFICATION</scope>
    <source>
        <tissue evidence="7">Leaf</tissue>
    </source>
</reference>
<dbReference type="InterPro" id="IPR051058">
    <property type="entry name" value="GDSL_Est/Lipase"/>
</dbReference>
<dbReference type="GO" id="GO:0016788">
    <property type="term" value="F:hydrolase activity, acting on ester bonds"/>
    <property type="evidence" value="ECO:0007669"/>
    <property type="project" value="InterPro"/>
</dbReference>
<keyword evidence="5" id="KW-0732">Signal</keyword>
<evidence type="ECO:0000256" key="3">
    <source>
        <dbReference type="ARBA" id="ARBA00022963"/>
    </source>
</evidence>
<sequence>MAGASSPLLSSRKNSNLLLLCAIGTILVSALADGGPPVVFIFGDSTVDVGTNNYLPTRAKANFYYNGIDFSHAQPTGRFSNGYNSADLIVKQLGYKQSPPPFLALLQDNSTFQSNVLQGVNFASGGAGILDATGNQTWGDVISLAQQVQQFATVQGNITGILGQNKSAEFFAGSLFVISIGSNDFFDPILDNETIVPEPDLMAVLRSNYTAQLTVDTNSILQLLGDNVSPCLRKH</sequence>
<gene>
    <name evidence="7" type="primary">LOC115736458</name>
</gene>
<evidence type="ECO:0000256" key="1">
    <source>
        <dbReference type="ARBA" id="ARBA00008668"/>
    </source>
</evidence>
<dbReference type="Pfam" id="PF00657">
    <property type="entry name" value="Lipase_GDSL"/>
    <property type="match status" value="1"/>
</dbReference>
<organism evidence="6 7">
    <name type="scientific">Rhodamnia argentea</name>
    <dbReference type="NCBI Taxonomy" id="178133"/>
    <lineage>
        <taxon>Eukaryota</taxon>
        <taxon>Viridiplantae</taxon>
        <taxon>Streptophyta</taxon>
        <taxon>Embryophyta</taxon>
        <taxon>Tracheophyta</taxon>
        <taxon>Spermatophyta</taxon>
        <taxon>Magnoliopsida</taxon>
        <taxon>eudicotyledons</taxon>
        <taxon>Gunneridae</taxon>
        <taxon>Pentapetalae</taxon>
        <taxon>rosids</taxon>
        <taxon>malvids</taxon>
        <taxon>Myrtales</taxon>
        <taxon>Myrtaceae</taxon>
        <taxon>Myrtoideae</taxon>
        <taxon>Myrteae</taxon>
        <taxon>Australasian group</taxon>
        <taxon>Rhodamnia</taxon>
    </lineage>
</organism>
<feature type="chain" id="PRO_5046764310" evidence="5">
    <location>
        <begin position="33"/>
        <end position="235"/>
    </location>
</feature>
<comment type="similarity">
    <text evidence="1">Belongs to the 'GDSL' lipolytic enzyme family.</text>
</comment>
<dbReference type="Proteomes" id="UP000827889">
    <property type="component" value="Chromosome 11"/>
</dbReference>
<name>A0A8B8NNE8_9MYRT</name>
<dbReference type="Gene3D" id="3.40.50.1110">
    <property type="entry name" value="SGNH hydrolase"/>
    <property type="match status" value="1"/>
</dbReference>
<feature type="signal peptide" evidence="5">
    <location>
        <begin position="1"/>
        <end position="32"/>
    </location>
</feature>
<dbReference type="InterPro" id="IPR036514">
    <property type="entry name" value="SGNH_hydro_sf"/>
</dbReference>
<dbReference type="PANTHER" id="PTHR45648">
    <property type="entry name" value="GDSL LIPASE/ACYLHYDROLASE FAMILY PROTEIN (AFU_ORTHOLOGUE AFUA_4G14700)"/>
    <property type="match status" value="1"/>
</dbReference>
<proteinExistence type="inferred from homology"/>
<evidence type="ECO:0000313" key="7">
    <source>
        <dbReference type="RefSeq" id="XP_030524035.2"/>
    </source>
</evidence>
<keyword evidence="6" id="KW-1185">Reference proteome</keyword>
<dbReference type="InterPro" id="IPR001087">
    <property type="entry name" value="GDSL"/>
</dbReference>
<keyword evidence="3" id="KW-0442">Lipid degradation</keyword>
<evidence type="ECO:0000256" key="2">
    <source>
        <dbReference type="ARBA" id="ARBA00022801"/>
    </source>
</evidence>
<accession>A0A8B8NNE8</accession>
<dbReference type="GO" id="GO:0016042">
    <property type="term" value="P:lipid catabolic process"/>
    <property type="evidence" value="ECO:0007669"/>
    <property type="project" value="UniProtKB-KW"/>
</dbReference>